<dbReference type="GO" id="GO:0046935">
    <property type="term" value="F:1-phosphatidylinositol-3-kinase regulator activity"/>
    <property type="evidence" value="ECO:0000318"/>
    <property type="project" value="GO_Central"/>
</dbReference>
<dbReference type="STRING" id="7719.ENSCINP00000016882"/>
<dbReference type="Ensembl" id="ENSCINT00000016882.3">
    <property type="protein sequence ID" value="ENSCINP00000016882.3"/>
    <property type="gene ID" value="ENSCING00000008269.3"/>
</dbReference>
<dbReference type="InterPro" id="IPR019522">
    <property type="entry name" value="PIK3R5/6"/>
</dbReference>
<dbReference type="HOGENOM" id="CLU_351831_0_0_1"/>
<accession>F6QTX2</accession>
<evidence type="ECO:0000256" key="1">
    <source>
        <dbReference type="SAM" id="MobiDB-lite"/>
    </source>
</evidence>
<sequence length="800" mass="90532">MAQYVPLDVLQRAYAALQMFYLWSTPIAAAVKEVLDLIQIEMKSPGYFWRLLFFQEQEIQNLSSPIDISLTCSSTNIFVDTSITYGKQLQVLFEKYSTTTMQHKEDGIPDTSYHNRVLMKQMFNSVFGWESCDIAGLERLLKICPSPLLATLTSEALQVMEQSVEMANHNEAQAYIRLQLECISNKLTEDTDESGGLDTAMPDMPRASVIFPTLKPNENNPMLPTLKRNNSYLNRIAASHYDRPCLMQEDNADGDIMNHAPVTINIFNKSQISDTMFQIVRTAAKEFVQEKRKSTSASSFRSRYRSRGRSHLVEDDARDSGLIEDAGDTQEEDKHTSPIQTKHDQAEKIDKKMCGKFWEEFSECGFKENKNTESNLLEELLNTMTLEEDVTQNVAEKTEKSSSGSGSLEVSPEKVKTEDPPSPFDTLNTNEDDLTSNLDDVQFELEIKANRSKTYKNRFKTLGRKGLKAVRAVKRTASSRVAHYDPYSDHRKKKLSQEETVVNVAKDGKPRKSSCEEPVVMTPPPLPSESGSHRWRTYSDPFKKSGKRSKSGKYTHISQLFSSQTDVNEQNNTLQSTSSSGSLKPSLSFTKSFDHSKDQNQNSDNVNTSSRNPGRYYTLQSRKHSTETKLEDEDSRIRMDSGIVLDKDGDRVFQNLSLPDWEETGIAGVKSFRKQAVRRTRKSRSSLSHISPRPLRKKVVKLVFAGNDETVGHLARSYYELRTRQATRAPLLQHVDLKLFYIPVGESSFADEAVLNLDGDTIFDLKVAKMLGASDPWYQSTVLQTTSNLLRVCPTTPLDE</sequence>
<proteinExistence type="predicted"/>
<feature type="region of interest" description="Disordered" evidence="1">
    <location>
        <begin position="482"/>
        <end position="633"/>
    </location>
</feature>
<reference evidence="3" key="1">
    <citation type="journal article" date="2002" name="Science">
        <title>The draft genome of Ciona intestinalis: insights into chordate and vertebrate origins.</title>
        <authorList>
            <person name="Dehal P."/>
            <person name="Satou Y."/>
            <person name="Campbell R.K."/>
            <person name="Chapman J."/>
            <person name="Degnan B."/>
            <person name="De Tomaso A."/>
            <person name="Davidson B."/>
            <person name="Di Gregorio A."/>
            <person name="Gelpke M."/>
            <person name="Goodstein D.M."/>
            <person name="Harafuji N."/>
            <person name="Hastings K.E."/>
            <person name="Ho I."/>
            <person name="Hotta K."/>
            <person name="Huang W."/>
            <person name="Kawashima T."/>
            <person name="Lemaire P."/>
            <person name="Martinez D."/>
            <person name="Meinertzhagen I.A."/>
            <person name="Necula S."/>
            <person name="Nonaka M."/>
            <person name="Putnam N."/>
            <person name="Rash S."/>
            <person name="Saiga H."/>
            <person name="Satake M."/>
            <person name="Terry A."/>
            <person name="Yamada L."/>
            <person name="Wang H.G."/>
            <person name="Awazu S."/>
            <person name="Azumi K."/>
            <person name="Boore J."/>
            <person name="Branno M."/>
            <person name="Chin-Bow S."/>
            <person name="DeSantis R."/>
            <person name="Doyle S."/>
            <person name="Francino P."/>
            <person name="Keys D.N."/>
            <person name="Haga S."/>
            <person name="Hayashi H."/>
            <person name="Hino K."/>
            <person name="Imai K.S."/>
            <person name="Inaba K."/>
            <person name="Kano S."/>
            <person name="Kobayashi K."/>
            <person name="Kobayashi M."/>
            <person name="Lee B.I."/>
            <person name="Makabe K.W."/>
            <person name="Manohar C."/>
            <person name="Matassi G."/>
            <person name="Medina M."/>
            <person name="Mochizuki Y."/>
            <person name="Mount S."/>
            <person name="Morishita T."/>
            <person name="Miura S."/>
            <person name="Nakayama A."/>
            <person name="Nishizaka S."/>
            <person name="Nomoto H."/>
            <person name="Ohta F."/>
            <person name="Oishi K."/>
            <person name="Rigoutsos I."/>
            <person name="Sano M."/>
            <person name="Sasaki A."/>
            <person name="Sasakura Y."/>
            <person name="Shoguchi E."/>
            <person name="Shin-i T."/>
            <person name="Spagnuolo A."/>
            <person name="Stainier D."/>
            <person name="Suzuki M.M."/>
            <person name="Tassy O."/>
            <person name="Takatori N."/>
            <person name="Tokuoka M."/>
            <person name="Yagi K."/>
            <person name="Yoshizaki F."/>
            <person name="Wada S."/>
            <person name="Zhang C."/>
            <person name="Hyatt P.D."/>
            <person name="Larimer F."/>
            <person name="Detter C."/>
            <person name="Doggett N."/>
            <person name="Glavina T."/>
            <person name="Hawkins T."/>
            <person name="Richardson P."/>
            <person name="Lucas S."/>
            <person name="Kohara Y."/>
            <person name="Levine M."/>
            <person name="Satoh N."/>
            <person name="Rokhsar D.S."/>
        </authorList>
    </citation>
    <scope>NUCLEOTIDE SEQUENCE [LARGE SCALE GENOMIC DNA]</scope>
</reference>
<dbReference type="GO" id="GO:0005942">
    <property type="term" value="C:phosphatidylinositol 3-kinase complex"/>
    <property type="evidence" value="ECO:0000318"/>
    <property type="project" value="GO_Central"/>
</dbReference>
<dbReference type="EMBL" id="EAAA01000506">
    <property type="status" value="NOT_ANNOTATED_CDS"/>
    <property type="molecule type" value="Genomic_DNA"/>
</dbReference>
<keyword evidence="3" id="KW-1185">Reference proteome</keyword>
<feature type="compositionally biased region" description="Basic and acidic residues" evidence="1">
    <location>
        <begin position="332"/>
        <end position="347"/>
    </location>
</feature>
<evidence type="ECO:0000313" key="2">
    <source>
        <dbReference type="Ensembl" id="ENSCINP00000016882.3"/>
    </source>
</evidence>
<feature type="compositionally biased region" description="Polar residues" evidence="1">
    <location>
        <begin position="556"/>
        <end position="572"/>
    </location>
</feature>
<dbReference type="GO" id="GO:0005944">
    <property type="term" value="C:phosphatidylinositol 3-kinase complex, class IB"/>
    <property type="evidence" value="ECO:0007669"/>
    <property type="project" value="InterPro"/>
</dbReference>
<feature type="region of interest" description="Disordered" evidence="1">
    <location>
        <begin position="393"/>
        <end position="433"/>
    </location>
</feature>
<name>F6QTX2_CIOIN</name>
<dbReference type="InParanoid" id="F6QTX2"/>
<evidence type="ECO:0000313" key="3">
    <source>
        <dbReference type="Proteomes" id="UP000008144"/>
    </source>
</evidence>
<feature type="compositionally biased region" description="Polar residues" evidence="1">
    <location>
        <begin position="599"/>
        <end position="612"/>
    </location>
</feature>
<feature type="compositionally biased region" description="Low complexity" evidence="1">
    <location>
        <begin position="573"/>
        <end position="590"/>
    </location>
</feature>
<organism evidence="2 3">
    <name type="scientific">Ciona intestinalis</name>
    <name type="common">Transparent sea squirt</name>
    <name type="synonym">Ascidia intestinalis</name>
    <dbReference type="NCBI Taxonomy" id="7719"/>
    <lineage>
        <taxon>Eukaryota</taxon>
        <taxon>Metazoa</taxon>
        <taxon>Chordata</taxon>
        <taxon>Tunicata</taxon>
        <taxon>Ascidiacea</taxon>
        <taxon>Phlebobranchia</taxon>
        <taxon>Cionidae</taxon>
        <taxon>Ciona</taxon>
    </lineage>
</organism>
<reference evidence="2" key="4">
    <citation type="submission" date="2025-09" db="UniProtKB">
        <authorList>
            <consortium name="Ensembl"/>
        </authorList>
    </citation>
    <scope>IDENTIFICATION</scope>
</reference>
<dbReference type="PANTHER" id="PTHR15593">
    <property type="entry name" value="PHOSPHATIDYLINOSITOL 3-KINASE REGULATORY SUBUNIT"/>
    <property type="match status" value="1"/>
</dbReference>
<reference evidence="2" key="2">
    <citation type="journal article" date="2008" name="Genome Biol.">
        <title>Improved genome assembly and evidence-based global gene model set for the chordate Ciona intestinalis: new insight into intron and operon populations.</title>
        <authorList>
            <person name="Satou Y."/>
            <person name="Mineta K."/>
            <person name="Ogasawara M."/>
            <person name="Sasakura Y."/>
            <person name="Shoguchi E."/>
            <person name="Ueno K."/>
            <person name="Yamada L."/>
            <person name="Matsumoto J."/>
            <person name="Wasserscheid J."/>
            <person name="Dewar K."/>
            <person name="Wiley G.B."/>
            <person name="Macmil S.L."/>
            <person name="Roe B.A."/>
            <person name="Zeller R.W."/>
            <person name="Hastings K.E."/>
            <person name="Lemaire P."/>
            <person name="Lindquist E."/>
            <person name="Endo T."/>
            <person name="Hotta K."/>
            <person name="Inaba K."/>
        </authorList>
    </citation>
    <scope>NUCLEOTIDE SEQUENCE [LARGE SCALE GENOMIC DNA]</scope>
    <source>
        <strain evidence="2">wild type</strain>
    </source>
</reference>
<feature type="compositionally biased region" description="Basic residues" evidence="1">
    <location>
        <begin position="544"/>
        <end position="553"/>
    </location>
</feature>
<feature type="compositionally biased region" description="Basic and acidic residues" evidence="1">
    <location>
        <begin position="311"/>
        <end position="321"/>
    </location>
</feature>
<feature type="region of interest" description="Disordered" evidence="1">
    <location>
        <begin position="288"/>
        <end position="347"/>
    </location>
</feature>
<feature type="compositionally biased region" description="Basic and acidic residues" evidence="1">
    <location>
        <begin position="506"/>
        <end position="515"/>
    </location>
</feature>
<dbReference type="AlphaFoldDB" id="F6QTX2"/>
<dbReference type="PANTHER" id="PTHR15593:SF3">
    <property type="entry name" value="PROTEIN DDB_G0292252-RELATED"/>
    <property type="match status" value="1"/>
</dbReference>
<dbReference type="GO" id="GO:0007186">
    <property type="term" value="P:G protein-coupled receptor signaling pathway"/>
    <property type="evidence" value="ECO:0000318"/>
    <property type="project" value="GO_Central"/>
</dbReference>
<protein>
    <submittedName>
        <fullName evidence="2">Uncharacterized protein</fullName>
    </submittedName>
</protein>
<reference evidence="2" key="3">
    <citation type="submission" date="2025-08" db="UniProtKB">
        <authorList>
            <consortium name="Ensembl"/>
        </authorList>
    </citation>
    <scope>IDENTIFICATION</scope>
</reference>
<dbReference type="Pfam" id="PF10486">
    <property type="entry name" value="PI3K_1B_p101"/>
    <property type="match status" value="1"/>
</dbReference>
<feature type="compositionally biased region" description="Basic and acidic residues" evidence="1">
    <location>
        <begin position="624"/>
        <end position="633"/>
    </location>
</feature>
<dbReference type="Proteomes" id="UP000008144">
    <property type="component" value="Chromosome 10"/>
</dbReference>